<keyword evidence="5" id="KW-1185">Reference proteome</keyword>
<evidence type="ECO:0000313" key="4">
    <source>
        <dbReference type="EMBL" id="MBB4624657.1"/>
    </source>
</evidence>
<protein>
    <submittedName>
        <fullName evidence="4">Outer membrane receptor protein involved in Fe transport</fullName>
    </submittedName>
</protein>
<dbReference type="Proteomes" id="UP000533637">
    <property type="component" value="Unassembled WGS sequence"/>
</dbReference>
<keyword evidence="4" id="KW-0675">Receptor</keyword>
<reference evidence="4 5" key="1">
    <citation type="submission" date="2020-08" db="EMBL/GenBank/DDBJ databases">
        <title>Genomic Encyclopedia of Type Strains, Phase IV (KMG-IV): sequencing the most valuable type-strain genomes for metagenomic binning, comparative biology and taxonomic classification.</title>
        <authorList>
            <person name="Goeker M."/>
        </authorList>
    </citation>
    <scope>NUCLEOTIDE SEQUENCE [LARGE SCALE GENOMIC DNA]</scope>
    <source>
        <strain evidence="4 5">DSM 102983</strain>
    </source>
</reference>
<organism evidence="4 5">
    <name type="scientific">Parabacteroides faecis</name>
    <dbReference type="NCBI Taxonomy" id="1217282"/>
    <lineage>
        <taxon>Bacteria</taxon>
        <taxon>Pseudomonadati</taxon>
        <taxon>Bacteroidota</taxon>
        <taxon>Bacteroidia</taxon>
        <taxon>Bacteroidales</taxon>
        <taxon>Tannerellaceae</taxon>
        <taxon>Parabacteroides</taxon>
    </lineage>
</organism>
<accession>A0ABR6KUU4</accession>
<name>A0ABR6KUU4_9BACT</name>
<dbReference type="RefSeq" id="WP_229801149.1">
    <property type="nucleotide sequence ID" value="NZ_BMPB01000015.1"/>
</dbReference>
<comment type="caution">
    <text evidence="4">The sequence shown here is derived from an EMBL/GenBank/DDBJ whole genome shotgun (WGS) entry which is preliminary data.</text>
</comment>
<dbReference type="InterPro" id="IPR036942">
    <property type="entry name" value="Beta-barrel_TonB_sf"/>
</dbReference>
<dbReference type="Gene3D" id="2.40.170.20">
    <property type="entry name" value="TonB-dependent receptor, beta-barrel domain"/>
    <property type="match status" value="1"/>
</dbReference>
<proteinExistence type="predicted"/>
<evidence type="ECO:0000256" key="3">
    <source>
        <dbReference type="ARBA" id="ARBA00023237"/>
    </source>
</evidence>
<evidence type="ECO:0000313" key="5">
    <source>
        <dbReference type="Proteomes" id="UP000533637"/>
    </source>
</evidence>
<keyword evidence="3" id="KW-0998">Cell outer membrane</keyword>
<dbReference type="EMBL" id="JACHOC010000011">
    <property type="protein sequence ID" value="MBB4624657.1"/>
    <property type="molecule type" value="Genomic_DNA"/>
</dbReference>
<evidence type="ECO:0000256" key="1">
    <source>
        <dbReference type="ARBA" id="ARBA00004442"/>
    </source>
</evidence>
<keyword evidence="2" id="KW-0472">Membrane</keyword>
<comment type="subcellular location">
    <subcellularLocation>
        <location evidence="1">Cell outer membrane</location>
    </subcellularLocation>
</comment>
<dbReference type="SUPFAM" id="SSF56935">
    <property type="entry name" value="Porins"/>
    <property type="match status" value="1"/>
</dbReference>
<sequence length="81" mass="9914">MDIRLFLNHYHNDINRDKSVDTFFADISLCWKTGKWQLTADATNLFNKKEYRYTQYSTTESYTSWITLRPREFLVKVRYTF</sequence>
<gene>
    <name evidence="4" type="ORF">GGQ57_004601</name>
</gene>
<evidence type="ECO:0000256" key="2">
    <source>
        <dbReference type="ARBA" id="ARBA00023136"/>
    </source>
</evidence>